<dbReference type="SMART" id="SM00822">
    <property type="entry name" value="PKS_KR"/>
    <property type="match status" value="1"/>
</dbReference>
<evidence type="ECO:0000313" key="5">
    <source>
        <dbReference type="Proteomes" id="UP000530424"/>
    </source>
</evidence>
<keyword evidence="5" id="KW-1185">Reference proteome</keyword>
<dbReference type="PRINTS" id="PR00080">
    <property type="entry name" value="SDRFAMILY"/>
</dbReference>
<gene>
    <name evidence="4" type="ORF">HNR19_001556</name>
</gene>
<evidence type="ECO:0000259" key="3">
    <source>
        <dbReference type="SMART" id="SM00822"/>
    </source>
</evidence>
<dbReference type="InterPro" id="IPR057326">
    <property type="entry name" value="KR_dom"/>
</dbReference>
<dbReference type="PROSITE" id="PS00061">
    <property type="entry name" value="ADH_SHORT"/>
    <property type="match status" value="1"/>
</dbReference>
<organism evidence="4 5">
    <name type="scientific">Nocardioides thalensis</name>
    <dbReference type="NCBI Taxonomy" id="1914755"/>
    <lineage>
        <taxon>Bacteria</taxon>
        <taxon>Bacillati</taxon>
        <taxon>Actinomycetota</taxon>
        <taxon>Actinomycetes</taxon>
        <taxon>Propionibacteriales</taxon>
        <taxon>Nocardioidaceae</taxon>
        <taxon>Nocardioides</taxon>
    </lineage>
</organism>
<dbReference type="GO" id="GO:0016616">
    <property type="term" value="F:oxidoreductase activity, acting on the CH-OH group of donors, NAD or NADP as acceptor"/>
    <property type="evidence" value="ECO:0007669"/>
    <property type="project" value="TreeGrafter"/>
</dbReference>
<dbReference type="Gene3D" id="3.40.50.720">
    <property type="entry name" value="NAD(P)-binding Rossmann-like Domain"/>
    <property type="match status" value="1"/>
</dbReference>
<dbReference type="SUPFAM" id="SSF51735">
    <property type="entry name" value="NAD(P)-binding Rossmann-fold domains"/>
    <property type="match status" value="1"/>
</dbReference>
<dbReference type="Pfam" id="PF13561">
    <property type="entry name" value="adh_short_C2"/>
    <property type="match status" value="1"/>
</dbReference>
<feature type="domain" description="Ketoreductase" evidence="3">
    <location>
        <begin position="12"/>
        <end position="191"/>
    </location>
</feature>
<proteinExistence type="inferred from homology"/>
<dbReference type="EMBL" id="JACCFP010000001">
    <property type="protein sequence ID" value="NYJ00858.1"/>
    <property type="molecule type" value="Genomic_DNA"/>
</dbReference>
<name>A0A853C2Q2_9ACTN</name>
<evidence type="ECO:0000313" key="4">
    <source>
        <dbReference type="EMBL" id="NYJ00858.1"/>
    </source>
</evidence>
<dbReference type="PRINTS" id="PR00081">
    <property type="entry name" value="GDHRDH"/>
</dbReference>
<dbReference type="PANTHER" id="PTHR42760">
    <property type="entry name" value="SHORT-CHAIN DEHYDROGENASES/REDUCTASES FAMILY MEMBER"/>
    <property type="match status" value="1"/>
</dbReference>
<comment type="caution">
    <text evidence="4">The sequence shown here is derived from an EMBL/GenBank/DDBJ whole genome shotgun (WGS) entry which is preliminary data.</text>
</comment>
<dbReference type="FunFam" id="3.40.50.720:FF:000084">
    <property type="entry name" value="Short-chain dehydrogenase reductase"/>
    <property type="match status" value="1"/>
</dbReference>
<dbReference type="InterPro" id="IPR002347">
    <property type="entry name" value="SDR_fam"/>
</dbReference>
<dbReference type="InterPro" id="IPR020904">
    <property type="entry name" value="Sc_DH/Rdtase_CS"/>
</dbReference>
<dbReference type="RefSeq" id="WP_179667396.1">
    <property type="nucleotide sequence ID" value="NZ_JACCFP010000001.1"/>
</dbReference>
<accession>A0A853C2Q2</accession>
<protein>
    <submittedName>
        <fullName evidence="4">NAD(P)-dependent dehydrogenase (Short-subunit alcohol dehydrogenase family)</fullName>
    </submittedName>
</protein>
<evidence type="ECO:0000256" key="1">
    <source>
        <dbReference type="ARBA" id="ARBA00006484"/>
    </source>
</evidence>
<evidence type="ECO:0000256" key="2">
    <source>
        <dbReference type="ARBA" id="ARBA00023002"/>
    </source>
</evidence>
<reference evidence="4 5" key="1">
    <citation type="submission" date="2020-07" db="EMBL/GenBank/DDBJ databases">
        <title>Sequencing the genomes of 1000 actinobacteria strains.</title>
        <authorList>
            <person name="Klenk H.-P."/>
        </authorList>
    </citation>
    <scope>NUCLEOTIDE SEQUENCE [LARGE SCALE GENOMIC DNA]</scope>
    <source>
        <strain evidence="4 5">DSM 103833</strain>
    </source>
</reference>
<dbReference type="PANTHER" id="PTHR42760:SF133">
    <property type="entry name" value="3-OXOACYL-[ACYL-CARRIER-PROTEIN] REDUCTASE"/>
    <property type="match status" value="1"/>
</dbReference>
<comment type="similarity">
    <text evidence="1">Belongs to the short-chain dehydrogenases/reductases (SDR) family.</text>
</comment>
<dbReference type="Proteomes" id="UP000530424">
    <property type="component" value="Unassembled WGS sequence"/>
</dbReference>
<dbReference type="AlphaFoldDB" id="A0A853C2Q2"/>
<sequence>MTVTDLFRLDGRVAVVTGASSGLGVAFAKALAEAGADVVLGARRADRLADTAALVEAAGRRALAVATDVSDPDSCTALVEAAMSELGRVDVLVNNAGIGTAVPATRETPEQFRQVIDVNLNGCYWMAQACGRVMQPGSSIINISSVLGLTTAGLPQAAYSASKAGLIGMTRDLAQQWTGRKGIRVNAIAPGFFASEMTEQYPPGYLDMMGTRIPMARKGDPEELAAAVVYLASDAAGYVTGQTLAVDGGLTIT</sequence>
<keyword evidence="2" id="KW-0560">Oxidoreductase</keyword>
<dbReference type="InterPro" id="IPR036291">
    <property type="entry name" value="NAD(P)-bd_dom_sf"/>
</dbReference>
<dbReference type="NCBIfam" id="NF005559">
    <property type="entry name" value="PRK07231.1"/>
    <property type="match status" value="1"/>
</dbReference>